<evidence type="ECO:0000256" key="1">
    <source>
        <dbReference type="SAM" id="MobiDB-lite"/>
    </source>
</evidence>
<name>A0A6A4GX75_9AGAR</name>
<gene>
    <name evidence="2" type="ORF">BT96DRAFT_980245</name>
</gene>
<dbReference type="EMBL" id="ML769656">
    <property type="protein sequence ID" value="KAE9390469.1"/>
    <property type="molecule type" value="Genomic_DNA"/>
</dbReference>
<dbReference type="Proteomes" id="UP000799118">
    <property type="component" value="Unassembled WGS sequence"/>
</dbReference>
<reference evidence="2" key="1">
    <citation type="journal article" date="2019" name="Environ. Microbiol.">
        <title>Fungal ecological strategies reflected in gene transcription - a case study of two litter decomposers.</title>
        <authorList>
            <person name="Barbi F."/>
            <person name="Kohler A."/>
            <person name="Barry K."/>
            <person name="Baskaran P."/>
            <person name="Daum C."/>
            <person name="Fauchery L."/>
            <person name="Ihrmark K."/>
            <person name="Kuo A."/>
            <person name="LaButti K."/>
            <person name="Lipzen A."/>
            <person name="Morin E."/>
            <person name="Grigoriev I.V."/>
            <person name="Henrissat B."/>
            <person name="Lindahl B."/>
            <person name="Martin F."/>
        </authorList>
    </citation>
    <scope>NUCLEOTIDE SEQUENCE</scope>
    <source>
        <strain evidence="2">JB14</strain>
    </source>
</reference>
<keyword evidence="3" id="KW-1185">Reference proteome</keyword>
<dbReference type="AlphaFoldDB" id="A0A6A4GX75"/>
<evidence type="ECO:0000313" key="2">
    <source>
        <dbReference type="EMBL" id="KAE9390469.1"/>
    </source>
</evidence>
<organism evidence="2 3">
    <name type="scientific">Gymnopus androsaceus JB14</name>
    <dbReference type="NCBI Taxonomy" id="1447944"/>
    <lineage>
        <taxon>Eukaryota</taxon>
        <taxon>Fungi</taxon>
        <taxon>Dikarya</taxon>
        <taxon>Basidiomycota</taxon>
        <taxon>Agaricomycotina</taxon>
        <taxon>Agaricomycetes</taxon>
        <taxon>Agaricomycetidae</taxon>
        <taxon>Agaricales</taxon>
        <taxon>Marasmiineae</taxon>
        <taxon>Omphalotaceae</taxon>
        <taxon>Gymnopus</taxon>
    </lineage>
</organism>
<feature type="region of interest" description="Disordered" evidence="1">
    <location>
        <begin position="66"/>
        <end position="93"/>
    </location>
</feature>
<accession>A0A6A4GX75</accession>
<evidence type="ECO:0000313" key="3">
    <source>
        <dbReference type="Proteomes" id="UP000799118"/>
    </source>
</evidence>
<feature type="region of interest" description="Disordered" evidence="1">
    <location>
        <begin position="1"/>
        <end position="31"/>
    </location>
</feature>
<proteinExistence type="predicted"/>
<sequence length="159" mass="17405">MAGPSKPPGAAVTEKDSDNSVVSSVRERGGSVRASRIEGLKDFVSELVKELVAIAAPEKEQGSSVYRSPNIYSIHGRPKEGHRGSIDRPQRDSIENRLTRSQWVVSRGFPGDCLDETIEFATNSTELGIAIILIRPADSSTKRLCDIPLLLHKLSYFTL</sequence>
<feature type="compositionally biased region" description="Basic and acidic residues" evidence="1">
    <location>
        <begin position="77"/>
        <end position="93"/>
    </location>
</feature>
<protein>
    <submittedName>
        <fullName evidence="2">Uncharacterized protein</fullName>
    </submittedName>
</protein>